<dbReference type="CDD" id="cd09873">
    <property type="entry name" value="PIN_Pae0151-like"/>
    <property type="match status" value="1"/>
</dbReference>
<evidence type="ECO:0000313" key="1">
    <source>
        <dbReference type="EMBL" id="BBJ31463.1"/>
    </source>
</evidence>
<dbReference type="KEGG" id="ras:RAS_05720"/>
<dbReference type="RefSeq" id="WP_232049315.1">
    <property type="nucleotide sequence ID" value="NZ_AP019563.1"/>
</dbReference>
<dbReference type="Proteomes" id="UP000321183">
    <property type="component" value="Chromosome"/>
</dbReference>
<dbReference type="AlphaFoldDB" id="A0A510G737"/>
<accession>A0A510G737</accession>
<dbReference type="PROSITE" id="PS51257">
    <property type="entry name" value="PROKAR_LIPOPROTEIN"/>
    <property type="match status" value="1"/>
</dbReference>
<reference evidence="1 2" key="1">
    <citation type="submission" date="2019-04" db="EMBL/GenBank/DDBJ databases">
        <title>Draft genome sequence of Rickettsia asiatica Maytaro1284.</title>
        <authorList>
            <person name="Thu M."/>
            <person name="Qiu Y."/>
            <person name="Nakao R."/>
        </authorList>
    </citation>
    <scope>NUCLEOTIDE SEQUENCE [LARGE SCALE GENOMIC DNA]</scope>
    <source>
        <strain evidence="1 2">Maytaro1284</strain>
    </source>
</reference>
<proteinExistence type="predicted"/>
<dbReference type="InterPro" id="IPR044153">
    <property type="entry name" value="PIN_Pae0151-like"/>
</dbReference>
<organism evidence="1 2">
    <name type="scientific">Rickettsia asiatica</name>
    <dbReference type="NCBI Taxonomy" id="238800"/>
    <lineage>
        <taxon>Bacteria</taxon>
        <taxon>Pseudomonadati</taxon>
        <taxon>Pseudomonadota</taxon>
        <taxon>Alphaproteobacteria</taxon>
        <taxon>Rickettsiales</taxon>
        <taxon>Rickettsiaceae</taxon>
        <taxon>Rickettsieae</taxon>
        <taxon>Rickettsia</taxon>
        <taxon>spotted fever group</taxon>
    </lineage>
</organism>
<gene>
    <name evidence="1" type="ORF">RAS_05720</name>
</gene>
<keyword evidence="2" id="KW-1185">Reference proteome</keyword>
<protein>
    <submittedName>
        <fullName evidence="1">Uncharacterized protein</fullName>
    </submittedName>
</protein>
<sequence length="113" mass="13048">MRVRSKEDGLFYFRFFSSFILAYACDEVANLGILDKTVKEGAIVPSIWRLEIGSVLLCAERAKHLTPNQCHQAIYTLKDIYIKIDQITLEHIWFETMDLAVQYGLTLYDARAI</sequence>
<name>A0A510G737_9RICK</name>
<evidence type="ECO:0000313" key="2">
    <source>
        <dbReference type="Proteomes" id="UP000321183"/>
    </source>
</evidence>
<dbReference type="Gene3D" id="3.40.50.1010">
    <property type="entry name" value="5'-nuclease"/>
    <property type="match status" value="1"/>
</dbReference>
<dbReference type="EMBL" id="AP019563">
    <property type="protein sequence ID" value="BBJ31463.1"/>
    <property type="molecule type" value="Genomic_DNA"/>
</dbReference>